<dbReference type="Pfam" id="PF02643">
    <property type="entry name" value="DUF192"/>
    <property type="match status" value="1"/>
</dbReference>
<dbReference type="EMBL" id="DRIE01000064">
    <property type="protein sequence ID" value="HEC56984.1"/>
    <property type="molecule type" value="Genomic_DNA"/>
</dbReference>
<dbReference type="AlphaFoldDB" id="A0A7J2S2H9"/>
<accession>A0A7J2S2H9</accession>
<gene>
    <name evidence="1" type="ORF">ENI32_03765</name>
</gene>
<dbReference type="InterPro" id="IPR038695">
    <property type="entry name" value="Saro_0823-like_sf"/>
</dbReference>
<proteinExistence type="predicted"/>
<protein>
    <submittedName>
        <fullName evidence="1">DUF192 domain-containing protein</fullName>
    </submittedName>
</protein>
<evidence type="ECO:0000313" key="1">
    <source>
        <dbReference type="EMBL" id="HEC56984.1"/>
    </source>
</evidence>
<dbReference type="PANTHER" id="PTHR37953">
    <property type="entry name" value="UPF0127 PROTEIN MJ1496"/>
    <property type="match status" value="1"/>
</dbReference>
<comment type="caution">
    <text evidence="1">The sequence shown here is derived from an EMBL/GenBank/DDBJ whole genome shotgun (WGS) entry which is preliminary data.</text>
</comment>
<name>A0A7J2S2H9_9EURY</name>
<reference evidence="1" key="1">
    <citation type="journal article" date="2020" name="mSystems">
        <title>Genome- and Community-Level Interaction Insights into Carbon Utilization and Element Cycling Functions of Hydrothermarchaeota in Hydrothermal Sediment.</title>
        <authorList>
            <person name="Zhou Z."/>
            <person name="Liu Y."/>
            <person name="Xu W."/>
            <person name="Pan J."/>
            <person name="Luo Z.H."/>
            <person name="Li M."/>
        </authorList>
    </citation>
    <scope>NUCLEOTIDE SEQUENCE [LARGE SCALE GENOMIC DNA]</scope>
    <source>
        <strain evidence="1">HyVt-386</strain>
    </source>
</reference>
<dbReference type="Proteomes" id="UP000885936">
    <property type="component" value="Unassembled WGS sequence"/>
</dbReference>
<dbReference type="PANTHER" id="PTHR37953:SF1">
    <property type="entry name" value="UPF0127 PROTEIN MJ1496"/>
    <property type="match status" value="1"/>
</dbReference>
<dbReference type="InterPro" id="IPR003795">
    <property type="entry name" value="DUF192"/>
</dbReference>
<sequence>MILKEGGGIIAHRVELADTFLKKVRGLMLRRLFADTALIFLFERPAIIRIHMLFVLFPIDLLFLDESMRILDLTTLKPFIGYRSSRVPVSFAVELPAGTIRRCGLKKGDRVEITGLTQGFSPQERLAP</sequence>
<organism evidence="1">
    <name type="scientific">Candidatus Syntropharchaeum butanivorans</name>
    <dbReference type="NCBI Taxonomy" id="1839936"/>
    <lineage>
        <taxon>Archaea</taxon>
        <taxon>Methanobacteriati</taxon>
        <taxon>Methanobacteriota</taxon>
        <taxon>Stenosarchaea group</taxon>
        <taxon>Methanomicrobia</taxon>
        <taxon>Methanosarcinales</taxon>
        <taxon>ANME-2 cluster</taxon>
        <taxon>Candidatus Syntropharchaeum</taxon>
    </lineage>
</organism>
<dbReference type="Gene3D" id="2.60.120.1140">
    <property type="entry name" value="Protein of unknown function DUF192"/>
    <property type="match status" value="1"/>
</dbReference>